<dbReference type="HAMAP" id="MF_00804">
    <property type="entry name" value="BADH"/>
    <property type="match status" value="1"/>
</dbReference>
<comment type="caution">
    <text evidence="6">Lacks conserved residue(s) required for the propagation of feature annotation.</text>
</comment>
<dbReference type="Gene3D" id="3.40.605.10">
    <property type="entry name" value="Aldehyde Dehydrogenase, Chain A, domain 1"/>
    <property type="match status" value="1"/>
</dbReference>
<dbReference type="RefSeq" id="WP_263845350.1">
    <property type="nucleotide sequence ID" value="NZ_JALIEB010000011.1"/>
</dbReference>
<keyword evidence="11" id="KW-1185">Reference proteome</keyword>
<comment type="function">
    <text evidence="6">Involved in the biosynthesis of the osmoprotectant glycine betaine. Catalyzes the irreversible oxidation of betaine aldehyde to the corresponding acid.</text>
</comment>
<evidence type="ECO:0000256" key="2">
    <source>
        <dbReference type="ARBA" id="ARBA00022958"/>
    </source>
</evidence>
<comment type="catalytic activity">
    <reaction evidence="6">
        <text>betaine aldehyde + NAD(+) + H2O = glycine betaine + NADH + 2 H(+)</text>
        <dbReference type="Rhea" id="RHEA:15305"/>
        <dbReference type="ChEBI" id="CHEBI:15377"/>
        <dbReference type="ChEBI" id="CHEBI:15378"/>
        <dbReference type="ChEBI" id="CHEBI:15710"/>
        <dbReference type="ChEBI" id="CHEBI:17750"/>
        <dbReference type="ChEBI" id="CHEBI:57540"/>
        <dbReference type="ChEBI" id="CHEBI:57945"/>
        <dbReference type="EC" id="1.2.1.8"/>
    </reaction>
</comment>
<accession>A0ABT3BHA4</accession>
<evidence type="ECO:0000256" key="5">
    <source>
        <dbReference type="ARBA" id="ARBA00023097"/>
    </source>
</evidence>
<feature type="active site" description="Proton acceptor" evidence="6">
    <location>
        <position position="251"/>
    </location>
</feature>
<feature type="active site" description="Nucleophile" evidence="6">
    <location>
        <position position="285"/>
    </location>
</feature>
<feature type="binding site" evidence="6">
    <location>
        <position position="245"/>
    </location>
    <ligand>
        <name>K(+)</name>
        <dbReference type="ChEBI" id="CHEBI:29103"/>
        <label>2</label>
    </ligand>
</feature>
<feature type="binding site" description="covalent" evidence="6">
    <location>
        <position position="285"/>
    </location>
    <ligand>
        <name>NAD(+)</name>
        <dbReference type="ChEBI" id="CHEBI:57540"/>
    </ligand>
</feature>
<dbReference type="Pfam" id="PF00171">
    <property type="entry name" value="Aldedh"/>
    <property type="match status" value="1"/>
</dbReference>
<dbReference type="PANTHER" id="PTHR11699">
    <property type="entry name" value="ALDEHYDE DEHYDROGENASE-RELATED"/>
    <property type="match status" value="1"/>
</dbReference>
<comment type="similarity">
    <text evidence="6 8">Belongs to the aldehyde dehydrogenase family.</text>
</comment>
<evidence type="ECO:0000256" key="6">
    <source>
        <dbReference type="HAMAP-Rule" id="MF_00804"/>
    </source>
</evidence>
<organism evidence="10 11">
    <name type="scientific">Roseobacter sinensis</name>
    <dbReference type="NCBI Taxonomy" id="2931391"/>
    <lineage>
        <taxon>Bacteria</taxon>
        <taxon>Pseudomonadati</taxon>
        <taxon>Pseudomonadota</taxon>
        <taxon>Alphaproteobacteria</taxon>
        <taxon>Rhodobacterales</taxon>
        <taxon>Roseobacteraceae</taxon>
        <taxon>Roseobacter</taxon>
    </lineage>
</organism>
<feature type="binding site" evidence="6">
    <location>
        <position position="95"/>
    </location>
    <ligand>
        <name>K(+)</name>
        <dbReference type="ChEBI" id="CHEBI:29103"/>
        <label>1</label>
    </ligand>
</feature>
<comment type="caution">
    <text evidence="10">The sequence shown here is derived from an EMBL/GenBank/DDBJ whole genome shotgun (WGS) entry which is preliminary data.</text>
</comment>
<keyword evidence="2 6" id="KW-0630">Potassium</keyword>
<feature type="binding site" evidence="6">
    <location>
        <position position="382"/>
    </location>
    <ligand>
        <name>NAD(+)</name>
        <dbReference type="ChEBI" id="CHEBI:57540"/>
    </ligand>
</feature>
<dbReference type="SUPFAM" id="SSF53720">
    <property type="entry name" value="ALDH-like"/>
    <property type="match status" value="1"/>
</dbReference>
<keyword evidence="4 6" id="KW-0520">NAD</keyword>
<dbReference type="PROSITE" id="PS00687">
    <property type="entry name" value="ALDEHYDE_DEHYDR_GLU"/>
    <property type="match status" value="1"/>
</dbReference>
<evidence type="ECO:0000256" key="7">
    <source>
        <dbReference type="PROSITE-ProRule" id="PRU10007"/>
    </source>
</evidence>
<evidence type="ECO:0000313" key="10">
    <source>
        <dbReference type="EMBL" id="MCV3272965.1"/>
    </source>
</evidence>
<feature type="binding site" evidence="6">
    <location>
        <position position="455"/>
    </location>
    <ligand>
        <name>K(+)</name>
        <dbReference type="ChEBI" id="CHEBI:29103"/>
        <label>2</label>
    </ligand>
</feature>
<dbReference type="InterPro" id="IPR016160">
    <property type="entry name" value="Ald_DH_CS_CYS"/>
</dbReference>
<evidence type="ECO:0000256" key="8">
    <source>
        <dbReference type="RuleBase" id="RU003345"/>
    </source>
</evidence>
<dbReference type="EMBL" id="JALIEB010000011">
    <property type="protein sequence ID" value="MCV3272965.1"/>
    <property type="molecule type" value="Genomic_DNA"/>
</dbReference>
<dbReference type="InterPro" id="IPR015590">
    <property type="entry name" value="Aldehyde_DH_dom"/>
</dbReference>
<dbReference type="Gene3D" id="3.40.309.10">
    <property type="entry name" value="Aldehyde Dehydrogenase, Chain A, domain 2"/>
    <property type="match status" value="1"/>
</dbReference>
<keyword evidence="3 6" id="KW-0560">Oxidoreductase</keyword>
<dbReference type="InterPro" id="IPR016161">
    <property type="entry name" value="Ald_DH/histidinol_DH"/>
</dbReference>
<comment type="subunit">
    <text evidence="6">Dimer of dimers.</text>
</comment>
<gene>
    <name evidence="6 10" type="primary">betB</name>
    <name evidence="10" type="ORF">MUB52_16140</name>
</gene>
<proteinExistence type="inferred from homology"/>
<comment type="cofactor">
    <cofactor evidence="6">
        <name>K(+)</name>
        <dbReference type="ChEBI" id="CHEBI:29103"/>
    </cofactor>
    <text evidence="6">Binds 2 potassium ions per subunit.</text>
</comment>
<feature type="binding site" evidence="6">
    <location>
        <begin position="177"/>
        <end position="180"/>
    </location>
    <ligand>
        <name>NAD(+)</name>
        <dbReference type="ChEBI" id="CHEBI:57540"/>
    </ligand>
</feature>
<keyword evidence="5 6" id="KW-0558">Oxidation</keyword>
<feature type="binding site" evidence="6">
    <location>
        <begin position="151"/>
        <end position="153"/>
    </location>
    <ligand>
        <name>NAD(+)</name>
        <dbReference type="ChEBI" id="CHEBI:57540"/>
    </ligand>
</feature>
<dbReference type="NCBIfam" id="NF009725">
    <property type="entry name" value="PRK13252.1"/>
    <property type="match status" value="1"/>
</dbReference>
<evidence type="ECO:0000256" key="3">
    <source>
        <dbReference type="ARBA" id="ARBA00023002"/>
    </source>
</evidence>
<protein>
    <recommendedName>
        <fullName evidence="6">Betaine aldehyde dehydrogenase</fullName>
        <shortName evidence="6">BADH</shortName>
        <ecNumber evidence="6">1.2.1.8</ecNumber>
    </recommendedName>
</protein>
<evidence type="ECO:0000256" key="4">
    <source>
        <dbReference type="ARBA" id="ARBA00023027"/>
    </source>
</evidence>
<sequence length="485" mass="51680">MTYPTQPTASHFINGAYVEDTSGTPIEVIYPATGETIATVHAATPALIEQAITSAGRAQAVWAAMTGTERGRVLRRAADMMRERNHELSVLETYDTGKPYQETSVADATSGADALEYFGGMAATLTGEHIQLGEDWVYTRREPLGLCVGIGAWNYPTQIACWKGAPALACGNAMIFKPSETTPLCALKVAEILHEAGLPAGAYNVVQGLGDVGAALVTDPRIDKVSLTGSVPTGRKVYAAAAEGIKHVTMELGGKSPLIIFEDADLENAISGAILGNFYSSGQVCSNGTRVFVHRAIKQAFLDRLAARLDSAVIGDPMRPETSFGPMVSERQMNIVLDYIAKGKAEGARLVCGGCRLDRDGFYIQPTVFADVTDDMVIAREEIFGPVMAVLDFDDETEVLARANATEFGLAAGVFTRDLTRAHRIAAGFEAGTCYINTYNDAPVEAPFGGAKSSGVGRENSKAAIAHYSQLKSVYVRMGDLEAPF</sequence>
<evidence type="ECO:0000256" key="1">
    <source>
        <dbReference type="ARBA" id="ARBA00022723"/>
    </source>
</evidence>
<feature type="binding site" evidence="6">
    <location>
        <position position="452"/>
    </location>
    <ligand>
        <name>K(+)</name>
        <dbReference type="ChEBI" id="CHEBI:29103"/>
        <label>2</label>
    </ligand>
</feature>
<feature type="active site" description="Charge relay system" evidence="6">
    <location>
        <position position="163"/>
    </location>
</feature>
<dbReference type="NCBIfam" id="TIGR01804">
    <property type="entry name" value="BADH"/>
    <property type="match status" value="1"/>
</dbReference>
<dbReference type="InterPro" id="IPR016162">
    <property type="entry name" value="Ald_DH_N"/>
</dbReference>
<dbReference type="Proteomes" id="UP001208690">
    <property type="component" value="Unassembled WGS sequence"/>
</dbReference>
<feature type="binding site" evidence="6">
    <location>
        <position position="29"/>
    </location>
    <ligand>
        <name>K(+)</name>
        <dbReference type="ChEBI" id="CHEBI:29103"/>
        <label>1</label>
    </ligand>
</feature>
<reference evidence="10 11" key="1">
    <citation type="submission" date="2022-04" db="EMBL/GenBank/DDBJ databases">
        <title>Roseobacter sp. WL0113 is a bacterium isolated from neritic sediment.</title>
        <authorList>
            <person name="Wang L."/>
            <person name="He W."/>
            <person name="Zhang D.-F."/>
        </authorList>
    </citation>
    <scope>NUCLEOTIDE SEQUENCE [LARGE SCALE GENOMIC DNA]</scope>
    <source>
        <strain evidence="10 11">WL0113</strain>
    </source>
</reference>
<feature type="domain" description="Aldehyde dehydrogenase" evidence="9">
    <location>
        <begin position="17"/>
        <end position="474"/>
    </location>
</feature>
<feature type="binding site" evidence="6">
    <location>
        <position position="253"/>
    </location>
    <ligand>
        <name>NAD(+)</name>
        <dbReference type="ChEBI" id="CHEBI:57540"/>
    </ligand>
</feature>
<dbReference type="InterPro" id="IPR011264">
    <property type="entry name" value="BADH"/>
</dbReference>
<comment type="pathway">
    <text evidence="6">Amine and polyamine biosynthesis; betaine biosynthesis via choline pathway; betaine from betaine aldehyde: step 1/1.</text>
</comment>
<dbReference type="EC" id="1.2.1.8" evidence="6"/>
<keyword evidence="6" id="KW-0521">NADP</keyword>
<feature type="active site" description="Charge relay system" evidence="6">
    <location>
        <position position="459"/>
    </location>
</feature>
<feature type="active site" evidence="7">
    <location>
        <position position="251"/>
    </location>
</feature>
<feature type="modified residue" description="Cysteine sulfenic acid (-SOH)" evidence="6">
    <location>
        <position position="285"/>
    </location>
</feature>
<keyword evidence="1 6" id="KW-0479">Metal-binding</keyword>
<dbReference type="PROSITE" id="PS00070">
    <property type="entry name" value="ALDEHYDE_DEHYDR_CYS"/>
    <property type="match status" value="1"/>
</dbReference>
<evidence type="ECO:0000259" key="9">
    <source>
        <dbReference type="Pfam" id="PF00171"/>
    </source>
</evidence>
<dbReference type="GO" id="GO:0008802">
    <property type="term" value="F:betaine-aldehyde dehydrogenase (NAD+) activity"/>
    <property type="evidence" value="ECO:0007669"/>
    <property type="project" value="UniProtKB-EC"/>
</dbReference>
<dbReference type="InterPro" id="IPR016163">
    <property type="entry name" value="Ald_DH_C"/>
</dbReference>
<name>A0ABT3BHA4_9RHOB</name>
<evidence type="ECO:0000313" key="11">
    <source>
        <dbReference type="Proteomes" id="UP001208690"/>
    </source>
</evidence>
<dbReference type="InterPro" id="IPR029510">
    <property type="entry name" value="Ald_DH_CS_GLU"/>
</dbReference>